<feature type="non-terminal residue" evidence="2">
    <location>
        <position position="260"/>
    </location>
</feature>
<evidence type="ECO:0000313" key="2">
    <source>
        <dbReference type="EMBL" id="KAJ8096443.1"/>
    </source>
</evidence>
<sequence>LPIHYCPSHSKRNSRTRPKQGNVSFELAIATMISTLPREIGSGDSSVIYSCIKTINDYLERYSELIYAKVIAAQVDPLIAGQPKIDLEYNKFCPNSFFGGFTTWNDVPDAIKVRMCEYLETVFPLLQVAYDNWASKIFFSKAFGRKGRNPSRTLSIKKWQSKSNDGDFIQACHDDDASICEDISSNIDSEEISALYGEEGDTSLYFEVPDEVVLSKRNSACYESEEDDIDNVPNSNKLQKNKCPPRRRTQSAKARHYLEI</sequence>
<reference evidence="2" key="1">
    <citation type="submission" date="2023-03" db="EMBL/GenBank/DDBJ databases">
        <title>Near-Complete genome sequence of Lipomyces tetrasporous NRRL Y-64009, an oleaginous yeast capable of growing on lignocellulosic hydrolysates.</title>
        <authorList>
            <consortium name="Lawrence Berkeley National Laboratory"/>
            <person name="Jagtap S.S."/>
            <person name="Liu J.-J."/>
            <person name="Walukiewicz H.E."/>
            <person name="Pangilinan J."/>
            <person name="Lipzen A."/>
            <person name="Ahrendt S."/>
            <person name="Koriabine M."/>
            <person name="Cobaugh K."/>
            <person name="Salamov A."/>
            <person name="Yoshinaga Y."/>
            <person name="Ng V."/>
            <person name="Daum C."/>
            <person name="Grigoriev I.V."/>
            <person name="Slininger P.J."/>
            <person name="Dien B.S."/>
            <person name="Jin Y.-S."/>
            <person name="Rao C.V."/>
        </authorList>
    </citation>
    <scope>NUCLEOTIDE SEQUENCE</scope>
    <source>
        <strain evidence="2">NRRL Y-64009</strain>
    </source>
</reference>
<dbReference type="RefSeq" id="XP_056039893.1">
    <property type="nucleotide sequence ID" value="XM_056191115.1"/>
</dbReference>
<proteinExistence type="predicted"/>
<feature type="compositionally biased region" description="Basic residues" evidence="1">
    <location>
        <begin position="239"/>
        <end position="260"/>
    </location>
</feature>
<dbReference type="Proteomes" id="UP001217417">
    <property type="component" value="Unassembled WGS sequence"/>
</dbReference>
<dbReference type="AlphaFoldDB" id="A0AAD7VP04"/>
<dbReference type="EMBL" id="JARPMG010000017">
    <property type="protein sequence ID" value="KAJ8096443.1"/>
    <property type="molecule type" value="Genomic_DNA"/>
</dbReference>
<protein>
    <submittedName>
        <fullName evidence="2">Uncharacterized protein</fullName>
    </submittedName>
</protein>
<organism evidence="2 3">
    <name type="scientific">Lipomyces tetrasporus</name>
    <dbReference type="NCBI Taxonomy" id="54092"/>
    <lineage>
        <taxon>Eukaryota</taxon>
        <taxon>Fungi</taxon>
        <taxon>Dikarya</taxon>
        <taxon>Ascomycota</taxon>
        <taxon>Saccharomycotina</taxon>
        <taxon>Lipomycetes</taxon>
        <taxon>Lipomycetales</taxon>
        <taxon>Lipomycetaceae</taxon>
        <taxon>Lipomyces</taxon>
    </lineage>
</organism>
<name>A0AAD7VP04_9ASCO</name>
<accession>A0AAD7VP04</accession>
<gene>
    <name evidence="2" type="ORF">POJ06DRAFT_48707</name>
</gene>
<evidence type="ECO:0000256" key="1">
    <source>
        <dbReference type="SAM" id="MobiDB-lite"/>
    </source>
</evidence>
<feature type="region of interest" description="Disordered" evidence="1">
    <location>
        <begin position="225"/>
        <end position="260"/>
    </location>
</feature>
<evidence type="ECO:0000313" key="3">
    <source>
        <dbReference type="Proteomes" id="UP001217417"/>
    </source>
</evidence>
<keyword evidence="3" id="KW-1185">Reference proteome</keyword>
<dbReference type="GeneID" id="80886281"/>
<feature type="non-terminal residue" evidence="2">
    <location>
        <position position="1"/>
    </location>
</feature>
<comment type="caution">
    <text evidence="2">The sequence shown here is derived from an EMBL/GenBank/DDBJ whole genome shotgun (WGS) entry which is preliminary data.</text>
</comment>